<protein>
    <submittedName>
        <fullName evidence="2">Helix-turn-helix domain-containing protein</fullName>
    </submittedName>
</protein>
<dbReference type="EMBL" id="JAAPAP010000001">
    <property type="protein sequence ID" value="NHN75876.1"/>
    <property type="molecule type" value="Genomic_DNA"/>
</dbReference>
<dbReference type="Pfam" id="PF13560">
    <property type="entry name" value="HTH_31"/>
    <property type="match status" value="1"/>
</dbReference>
<accession>A0AA44C4Q8</accession>
<evidence type="ECO:0000313" key="3">
    <source>
        <dbReference type="Proteomes" id="UP000736384"/>
    </source>
</evidence>
<reference evidence="2" key="1">
    <citation type="submission" date="2020-03" db="EMBL/GenBank/DDBJ databases">
        <title>Genome assembly of Azotobacter chroococcum W5.</title>
        <authorList>
            <person name="Kannepalli A."/>
        </authorList>
    </citation>
    <scope>NUCLEOTIDE SEQUENCE</scope>
    <source>
        <strain evidence="2">W5</strain>
    </source>
</reference>
<gene>
    <name evidence="2" type="ORF">HA520_01015</name>
</gene>
<proteinExistence type="predicted"/>
<name>A0AA44C4Q8_9GAMM</name>
<dbReference type="InterPro" id="IPR010982">
    <property type="entry name" value="Lambda_DNA-bd_dom_sf"/>
</dbReference>
<dbReference type="CDD" id="cd00093">
    <property type="entry name" value="HTH_XRE"/>
    <property type="match status" value="1"/>
</dbReference>
<dbReference type="AlphaFoldDB" id="A0AA44C4Q8"/>
<dbReference type="Gene3D" id="1.10.260.40">
    <property type="entry name" value="lambda repressor-like DNA-binding domains"/>
    <property type="match status" value="1"/>
</dbReference>
<sequence>MRTVQELGRAVAERRHRLGLKQGLVATEAGISQECLSRFERGRSEELGSRKLLAILKILGLELSLQAISSDSLGDKIKVSADE</sequence>
<evidence type="ECO:0000313" key="2">
    <source>
        <dbReference type="EMBL" id="NHN75876.1"/>
    </source>
</evidence>
<dbReference type="GO" id="GO:0003677">
    <property type="term" value="F:DNA binding"/>
    <property type="evidence" value="ECO:0007669"/>
    <property type="project" value="InterPro"/>
</dbReference>
<dbReference type="SMART" id="SM00530">
    <property type="entry name" value="HTH_XRE"/>
    <property type="match status" value="1"/>
</dbReference>
<feature type="domain" description="HTH cro/C1-type" evidence="1">
    <location>
        <begin position="11"/>
        <end position="66"/>
    </location>
</feature>
<organism evidence="2 3">
    <name type="scientific">Azotobacter chroococcum</name>
    <dbReference type="NCBI Taxonomy" id="353"/>
    <lineage>
        <taxon>Bacteria</taxon>
        <taxon>Pseudomonadati</taxon>
        <taxon>Pseudomonadota</taxon>
        <taxon>Gammaproteobacteria</taxon>
        <taxon>Pseudomonadales</taxon>
        <taxon>Pseudomonadaceae</taxon>
        <taxon>Azotobacter</taxon>
    </lineage>
</organism>
<comment type="caution">
    <text evidence="2">The sequence shown here is derived from an EMBL/GenBank/DDBJ whole genome shotgun (WGS) entry which is preliminary data.</text>
</comment>
<dbReference type="SUPFAM" id="SSF47413">
    <property type="entry name" value="lambda repressor-like DNA-binding domains"/>
    <property type="match status" value="1"/>
</dbReference>
<dbReference type="RefSeq" id="WP_165891254.1">
    <property type="nucleotide sequence ID" value="NZ_JAAPAP010000001.1"/>
</dbReference>
<dbReference type="PROSITE" id="PS50943">
    <property type="entry name" value="HTH_CROC1"/>
    <property type="match status" value="1"/>
</dbReference>
<dbReference type="Proteomes" id="UP000736384">
    <property type="component" value="Unassembled WGS sequence"/>
</dbReference>
<evidence type="ECO:0000259" key="1">
    <source>
        <dbReference type="PROSITE" id="PS50943"/>
    </source>
</evidence>
<dbReference type="InterPro" id="IPR001387">
    <property type="entry name" value="Cro/C1-type_HTH"/>
</dbReference>